<proteinExistence type="predicted"/>
<evidence type="ECO:0000313" key="2">
    <source>
        <dbReference type="Proteomes" id="UP000007519"/>
    </source>
</evidence>
<dbReference type="EMBL" id="CP002831">
    <property type="protein sequence ID" value="AFC26915.1"/>
    <property type="molecule type" value="Genomic_DNA"/>
</dbReference>
<organism evidence="1 2">
    <name type="scientific">Saprospira grandis (strain Lewin)</name>
    <dbReference type="NCBI Taxonomy" id="984262"/>
    <lineage>
        <taxon>Bacteria</taxon>
        <taxon>Pseudomonadati</taxon>
        <taxon>Bacteroidota</taxon>
        <taxon>Saprospiria</taxon>
        <taxon>Saprospirales</taxon>
        <taxon>Saprospiraceae</taxon>
        <taxon>Saprospira</taxon>
    </lineage>
</organism>
<accession>H6L8V9</accession>
<protein>
    <recommendedName>
        <fullName evidence="3">Lipocalin-like domain-containing protein</fullName>
    </recommendedName>
</protein>
<evidence type="ECO:0008006" key="3">
    <source>
        <dbReference type="Google" id="ProtNLM"/>
    </source>
</evidence>
<dbReference type="HOGENOM" id="CLU_2221382_0_0_10"/>
<dbReference type="KEGG" id="sgn:SGRA_4200"/>
<dbReference type="OrthoDB" id="9831914at2"/>
<dbReference type="Proteomes" id="UP000007519">
    <property type="component" value="Chromosome"/>
</dbReference>
<gene>
    <name evidence="1" type="ordered locus">SGRA_4200</name>
</gene>
<evidence type="ECO:0000313" key="1">
    <source>
        <dbReference type="EMBL" id="AFC26915.1"/>
    </source>
</evidence>
<name>H6L8V9_SAPGL</name>
<dbReference type="STRING" id="984262.SGRA_4200"/>
<reference evidence="1 2" key="1">
    <citation type="journal article" date="2012" name="Stand. Genomic Sci.">
        <title>Complete genome sequencing and analysis of Saprospira grandis str. Lewin, a predatory marine bacterium.</title>
        <authorList>
            <person name="Saw J.H."/>
            <person name="Yuryev A."/>
            <person name="Kanbe M."/>
            <person name="Hou S."/>
            <person name="Young A.G."/>
            <person name="Aizawa S."/>
            <person name="Alam M."/>
        </authorList>
    </citation>
    <scope>NUCLEOTIDE SEQUENCE [LARGE SCALE GENOMIC DNA]</scope>
    <source>
        <strain evidence="1 2">Lewin</strain>
    </source>
</reference>
<dbReference type="AlphaFoldDB" id="H6L8V9"/>
<keyword evidence="2" id="KW-1185">Reference proteome</keyword>
<sequence>MFPLLFLSFLLVTACSSFEKEQLIGSWQNELIFVKFEANDSMQLKLGGDNVQKGTYHIFGNTIELINPEGKVSLNMSVVKIENDSLYINMMKTGSDNIKALARVKE</sequence>